<comment type="caution">
    <text evidence="1">The sequence shown here is derived from an EMBL/GenBank/DDBJ whole genome shotgun (WGS) entry which is preliminary data.</text>
</comment>
<dbReference type="EMBL" id="AEQR01000004">
    <property type="protein sequence ID" value="EFW00108.1"/>
    <property type="molecule type" value="Genomic_DNA"/>
</dbReference>
<sequence length="63" mass="7437">MFSPLISFYKGIFPTEVLYHRILLKNILTSIFSWILWPDTKEKVEILTSRLFSVAKRLATCFL</sequence>
<dbReference type="AlphaFoldDB" id="E7S8U9"/>
<accession>E7S8U9</accession>
<proteinExistence type="predicted"/>
<reference evidence="1 2" key="1">
    <citation type="submission" date="2010-12" db="EMBL/GenBank/DDBJ databases">
        <authorList>
            <person name="Muzny D."/>
            <person name="Qin X."/>
            <person name="Deng J."/>
            <person name="Jiang H."/>
            <person name="Liu Y."/>
            <person name="Qu J."/>
            <person name="Song X.-Z."/>
            <person name="Zhang L."/>
            <person name="Thornton R."/>
            <person name="Coyle M."/>
            <person name="Francisco L."/>
            <person name="Jackson L."/>
            <person name="Javaid M."/>
            <person name="Korchina V."/>
            <person name="Kovar C."/>
            <person name="Mata R."/>
            <person name="Mathew T."/>
            <person name="Ngo R."/>
            <person name="Nguyen L."/>
            <person name="Nguyen N."/>
            <person name="Okwuonu G."/>
            <person name="Ongeri F."/>
            <person name="Pham C."/>
            <person name="Simmons D."/>
            <person name="Wilczek-Boney K."/>
            <person name="Hale W."/>
            <person name="Jakkamsetti A."/>
            <person name="Pham P."/>
            <person name="Ruth R."/>
            <person name="San Lucas F."/>
            <person name="Warren J."/>
            <person name="Zhang J."/>
            <person name="Zhao Z."/>
            <person name="Zhou C."/>
            <person name="Zhu D."/>
            <person name="Lee S."/>
            <person name="Bess C."/>
            <person name="Blankenburg K."/>
            <person name="Forbes L."/>
            <person name="Fu Q."/>
            <person name="Gubbala S."/>
            <person name="Hirani K."/>
            <person name="Jayaseelan J.C."/>
            <person name="Lara F."/>
            <person name="Munidasa M."/>
            <person name="Palculict T."/>
            <person name="Patil S."/>
            <person name="Pu L.-L."/>
            <person name="Saada N."/>
            <person name="Tang L."/>
            <person name="Weissenberger G."/>
            <person name="Zhu Y."/>
            <person name="Hemphill L."/>
            <person name="Shang Y."/>
            <person name="Youmans B."/>
            <person name="Ayvaz T."/>
            <person name="Ross M."/>
            <person name="Santibanez J."/>
            <person name="Aqrawi P."/>
            <person name="Gross S."/>
            <person name="Joshi V."/>
            <person name="Fowler G."/>
            <person name="Nazareth L."/>
            <person name="Reid J."/>
            <person name="Worley K."/>
            <person name="Petrosino J."/>
            <person name="Highlander S."/>
            <person name="Gibbs R."/>
        </authorList>
    </citation>
    <scope>NUCLEOTIDE SEQUENCE [LARGE SCALE GENOMIC DNA]</scope>
    <source>
        <strain evidence="1 2">ATCC 700641</strain>
    </source>
</reference>
<dbReference type="Proteomes" id="UP000002814">
    <property type="component" value="Unassembled WGS sequence"/>
</dbReference>
<dbReference type="HOGENOM" id="CLU_2883800_0_0_9"/>
<keyword evidence="2" id="KW-1185">Reference proteome</keyword>
<evidence type="ECO:0000313" key="1">
    <source>
        <dbReference type="EMBL" id="EFW00108.1"/>
    </source>
</evidence>
<organism evidence="1 2">
    <name type="scientific">Streptococcus australis ATCC 700641</name>
    <dbReference type="NCBI Taxonomy" id="888833"/>
    <lineage>
        <taxon>Bacteria</taxon>
        <taxon>Bacillati</taxon>
        <taxon>Bacillota</taxon>
        <taxon>Bacilli</taxon>
        <taxon>Lactobacillales</taxon>
        <taxon>Streptococcaceae</taxon>
        <taxon>Streptococcus</taxon>
    </lineage>
</organism>
<name>E7S8U9_9STRE</name>
<evidence type="ECO:0000313" key="2">
    <source>
        <dbReference type="Proteomes" id="UP000002814"/>
    </source>
</evidence>
<gene>
    <name evidence="1" type="ORF">HMPREF9421_0485</name>
</gene>
<protein>
    <submittedName>
        <fullName evidence="1">Uncharacterized protein</fullName>
    </submittedName>
</protein>